<protein>
    <submittedName>
        <fullName evidence="1">Uncharacterized protein</fullName>
    </submittedName>
</protein>
<proteinExistence type="predicted"/>
<sequence>MVACILVLVGGFFVRTFERAARTSPRAADSVKAWHPDRARMPGLAMVRTISLDEESSPRY</sequence>
<evidence type="ECO:0000313" key="1">
    <source>
        <dbReference type="EMBL" id="BCL25504.1"/>
    </source>
</evidence>
<evidence type="ECO:0000313" key="2">
    <source>
        <dbReference type="Proteomes" id="UP000516444"/>
    </source>
</evidence>
<dbReference type="EMBL" id="AP023440">
    <property type="protein sequence ID" value="BCL25504.1"/>
    <property type="molecule type" value="Genomic_DNA"/>
</dbReference>
<name>A0A7G1NV43_9ACTN</name>
<accession>A0A7G1NV43</accession>
<dbReference type="Proteomes" id="UP000516444">
    <property type="component" value="Chromosome"/>
</dbReference>
<keyword evidence="2" id="KW-1185">Reference proteome</keyword>
<reference evidence="1 2" key="1">
    <citation type="journal article" date="2014" name="Int. J. Syst. Evol. Microbiol.">
        <title>Complete genome sequence of Corynebacterium casei LMG S-19264T (=DSM 44701T), isolated from a smear-ripened cheese.</title>
        <authorList>
            <consortium name="US DOE Joint Genome Institute (JGI-PGF)"/>
            <person name="Walter F."/>
            <person name="Albersmeier A."/>
            <person name="Kalinowski J."/>
            <person name="Ruckert C."/>
        </authorList>
    </citation>
    <scope>NUCLEOTIDE SEQUENCE [LARGE SCALE GENOMIC DNA]</scope>
    <source>
        <strain evidence="1 2">JCM 4677</strain>
    </source>
</reference>
<gene>
    <name evidence="1" type="ORF">GCM10017557_03630</name>
</gene>
<organism evidence="1 2">
    <name type="scientific">Streptomyces aurantiacus</name>
    <dbReference type="NCBI Taxonomy" id="47760"/>
    <lineage>
        <taxon>Bacteria</taxon>
        <taxon>Bacillati</taxon>
        <taxon>Actinomycetota</taxon>
        <taxon>Actinomycetes</taxon>
        <taxon>Kitasatosporales</taxon>
        <taxon>Streptomycetaceae</taxon>
        <taxon>Streptomyces</taxon>
        <taxon>Streptomyces aurantiacus group</taxon>
    </lineage>
</organism>
<dbReference type="KEGG" id="sgm:GCM10017557_03630"/>
<dbReference type="AlphaFoldDB" id="A0A7G1NV43"/>